<proteinExistence type="predicted"/>
<dbReference type="EMBL" id="AZIL01002074">
    <property type="protein sequence ID" value="EWM22807.1"/>
    <property type="molecule type" value="Genomic_DNA"/>
</dbReference>
<keyword evidence="2" id="KW-1185">Reference proteome</keyword>
<dbReference type="Proteomes" id="UP000019335">
    <property type="component" value="Unassembled WGS sequence"/>
</dbReference>
<evidence type="ECO:0000313" key="2">
    <source>
        <dbReference type="Proteomes" id="UP000019335"/>
    </source>
</evidence>
<evidence type="ECO:0000313" key="1">
    <source>
        <dbReference type="EMBL" id="EWM22807.1"/>
    </source>
</evidence>
<accession>W7T8T0</accession>
<organism evidence="1 2">
    <name type="scientific">Nannochloropsis gaditana</name>
    <dbReference type="NCBI Taxonomy" id="72520"/>
    <lineage>
        <taxon>Eukaryota</taxon>
        <taxon>Sar</taxon>
        <taxon>Stramenopiles</taxon>
        <taxon>Ochrophyta</taxon>
        <taxon>Eustigmatophyceae</taxon>
        <taxon>Eustigmatales</taxon>
        <taxon>Monodopsidaceae</taxon>
        <taxon>Nannochloropsis</taxon>
    </lineage>
</organism>
<gene>
    <name evidence="1" type="ORF">Naga_100178g2</name>
</gene>
<sequence length="98" mass="10921">MLVSEGAKSAADKIDARILIVNLVKTQCAQALMEGENTQHSSKPGFCARCRMNSWAGLLLYQLLAEVGMLVKQEPLSSCDRFESRPLRIVALLTRKWN</sequence>
<reference evidence="1 2" key="1">
    <citation type="journal article" date="2014" name="Mol. Plant">
        <title>Chromosome Scale Genome Assembly and Transcriptome Profiling of Nannochloropsis gaditana in Nitrogen Depletion.</title>
        <authorList>
            <person name="Corteggiani Carpinelli E."/>
            <person name="Telatin A."/>
            <person name="Vitulo N."/>
            <person name="Forcato C."/>
            <person name="D'Angelo M."/>
            <person name="Schiavon R."/>
            <person name="Vezzi A."/>
            <person name="Giacometti G.M."/>
            <person name="Morosinotto T."/>
            <person name="Valle G."/>
        </authorList>
    </citation>
    <scope>NUCLEOTIDE SEQUENCE [LARGE SCALE GENOMIC DNA]</scope>
    <source>
        <strain evidence="1 2">B-31</strain>
    </source>
</reference>
<protein>
    <submittedName>
        <fullName evidence="1">Uncharacterized protein</fullName>
    </submittedName>
</protein>
<dbReference type="AlphaFoldDB" id="W7T8T0"/>
<comment type="caution">
    <text evidence="1">The sequence shown here is derived from an EMBL/GenBank/DDBJ whole genome shotgun (WGS) entry which is preliminary data.</text>
</comment>
<name>W7T8T0_9STRA</name>